<dbReference type="EMBL" id="BFAV01000149">
    <property type="protein sequence ID" value="GBF34670.1"/>
    <property type="molecule type" value="Genomic_DNA"/>
</dbReference>
<organism evidence="1 2">
    <name type="scientific">Desulfocucumis palustris</name>
    <dbReference type="NCBI Taxonomy" id="1898651"/>
    <lineage>
        <taxon>Bacteria</taxon>
        <taxon>Bacillati</taxon>
        <taxon>Bacillota</taxon>
        <taxon>Clostridia</taxon>
        <taxon>Eubacteriales</taxon>
        <taxon>Desulfocucumaceae</taxon>
        <taxon>Desulfocucumis</taxon>
    </lineage>
</organism>
<proteinExistence type="predicted"/>
<dbReference type="AlphaFoldDB" id="A0A2L2XET5"/>
<protein>
    <submittedName>
        <fullName evidence="1">Uncharacterized protein</fullName>
    </submittedName>
</protein>
<keyword evidence="2" id="KW-1185">Reference proteome</keyword>
<dbReference type="Proteomes" id="UP000239549">
    <property type="component" value="Unassembled WGS sequence"/>
</dbReference>
<evidence type="ECO:0000313" key="2">
    <source>
        <dbReference type="Proteomes" id="UP000239549"/>
    </source>
</evidence>
<name>A0A2L2XET5_9FIRM</name>
<evidence type="ECO:0000313" key="1">
    <source>
        <dbReference type="EMBL" id="GBF34670.1"/>
    </source>
</evidence>
<comment type="caution">
    <text evidence="1">The sequence shown here is derived from an EMBL/GenBank/DDBJ whole genome shotgun (WGS) entry which is preliminary data.</text>
</comment>
<reference evidence="2" key="1">
    <citation type="submission" date="2018-02" db="EMBL/GenBank/DDBJ databases">
        <title>Genome sequence of Desulfocucumis palustris strain NAW-5.</title>
        <authorList>
            <person name="Watanabe M."/>
            <person name="Kojima H."/>
            <person name="Fukui M."/>
        </authorList>
    </citation>
    <scope>NUCLEOTIDE SEQUENCE [LARGE SCALE GENOMIC DNA]</scope>
    <source>
        <strain evidence="2">NAW-5</strain>
    </source>
</reference>
<accession>A0A2L2XET5</accession>
<sequence>MSLDGDEDELAYNVTLDFDAADDYDNLTDISETNIKTFLNAVKSKINTEVDGTDYEGADIKGKAVDNDKSGYYVKYNGSTYTYSWDD</sequence>
<gene>
    <name evidence="1" type="ORF">DCCM_3790</name>
</gene>